<sequence>MLRPTILAACAALALPAFAQVSLDEIDAAADAMDTEMEEFRKRLNDPDPDRALAVLQLLISKGDADQRRMAVRHGLQSTDRAIRATTLRAIFDAEPTLRVVVDPIDEEPTVHFANEVNRLGGVIDAEGAGSITFKVNGYKEEEACWTYSRYESCLLRMRGEAVSLWLGDSWGSYELNGSGQLEGEQAVKQNLSKGVIDLSE</sequence>
<organism evidence="2 3">
    <name type="scientific">Roseovarius tolerans</name>
    <dbReference type="NCBI Taxonomy" id="74031"/>
    <lineage>
        <taxon>Bacteria</taxon>
        <taxon>Pseudomonadati</taxon>
        <taxon>Pseudomonadota</taxon>
        <taxon>Alphaproteobacteria</taxon>
        <taxon>Rhodobacterales</taxon>
        <taxon>Roseobacteraceae</taxon>
        <taxon>Roseovarius</taxon>
    </lineage>
</organism>
<proteinExistence type="predicted"/>
<protein>
    <recommendedName>
        <fullName evidence="4">HEAT repeat domain-containing protein</fullName>
    </recommendedName>
</protein>
<accession>A0A1H8JJN4</accession>
<keyword evidence="1" id="KW-0732">Signal</keyword>
<dbReference type="AlphaFoldDB" id="A0A1H8JJN4"/>
<evidence type="ECO:0000256" key="1">
    <source>
        <dbReference type="SAM" id="SignalP"/>
    </source>
</evidence>
<evidence type="ECO:0000313" key="2">
    <source>
        <dbReference type="EMBL" id="SEN80960.1"/>
    </source>
</evidence>
<evidence type="ECO:0008006" key="4">
    <source>
        <dbReference type="Google" id="ProtNLM"/>
    </source>
</evidence>
<reference evidence="2 3" key="1">
    <citation type="submission" date="2016-10" db="EMBL/GenBank/DDBJ databases">
        <authorList>
            <person name="de Groot N.N."/>
        </authorList>
    </citation>
    <scope>NUCLEOTIDE SEQUENCE [LARGE SCALE GENOMIC DNA]</scope>
    <source>
        <strain evidence="2 3">DSM 11457</strain>
    </source>
</reference>
<name>A0A1H8JJN4_9RHOB</name>
<dbReference type="EMBL" id="FOBO01000032">
    <property type="protein sequence ID" value="SEN80960.1"/>
    <property type="molecule type" value="Genomic_DNA"/>
</dbReference>
<feature type="chain" id="PRO_5010332966" description="HEAT repeat domain-containing protein" evidence="1">
    <location>
        <begin position="20"/>
        <end position="201"/>
    </location>
</feature>
<evidence type="ECO:0000313" key="3">
    <source>
        <dbReference type="Proteomes" id="UP000182160"/>
    </source>
</evidence>
<gene>
    <name evidence="2" type="ORF">SAMN04488077_1329</name>
</gene>
<feature type="signal peptide" evidence="1">
    <location>
        <begin position="1"/>
        <end position="19"/>
    </location>
</feature>
<dbReference type="RefSeq" id="WP_074788316.1">
    <property type="nucleotide sequence ID" value="NZ_FOBO01000032.1"/>
</dbReference>
<dbReference type="Proteomes" id="UP000182160">
    <property type="component" value="Unassembled WGS sequence"/>
</dbReference>